<gene>
    <name evidence="3" type="ORF">CYNAS_LOCUS6616</name>
</gene>
<evidence type="ECO:0000313" key="3">
    <source>
        <dbReference type="EMBL" id="CAJ0594633.1"/>
    </source>
</evidence>
<evidence type="ECO:0000313" key="4">
    <source>
        <dbReference type="Proteomes" id="UP001176961"/>
    </source>
</evidence>
<keyword evidence="2" id="KW-0812">Transmembrane</keyword>
<dbReference type="Proteomes" id="UP001176961">
    <property type="component" value="Unassembled WGS sequence"/>
</dbReference>
<organism evidence="3 4">
    <name type="scientific">Cylicocyclus nassatus</name>
    <name type="common">Nematode worm</name>
    <dbReference type="NCBI Taxonomy" id="53992"/>
    <lineage>
        <taxon>Eukaryota</taxon>
        <taxon>Metazoa</taxon>
        <taxon>Ecdysozoa</taxon>
        <taxon>Nematoda</taxon>
        <taxon>Chromadorea</taxon>
        <taxon>Rhabditida</taxon>
        <taxon>Rhabditina</taxon>
        <taxon>Rhabditomorpha</taxon>
        <taxon>Strongyloidea</taxon>
        <taxon>Strongylidae</taxon>
        <taxon>Cylicocyclus</taxon>
    </lineage>
</organism>
<evidence type="ECO:0000256" key="1">
    <source>
        <dbReference type="SAM" id="MobiDB-lite"/>
    </source>
</evidence>
<dbReference type="EMBL" id="CATQJL010000112">
    <property type="protein sequence ID" value="CAJ0594633.1"/>
    <property type="molecule type" value="Genomic_DNA"/>
</dbReference>
<accession>A0AA36LZT8</accession>
<evidence type="ECO:0000256" key="2">
    <source>
        <dbReference type="SAM" id="Phobius"/>
    </source>
</evidence>
<keyword evidence="2" id="KW-1133">Transmembrane helix</keyword>
<name>A0AA36LZT8_CYLNA</name>
<comment type="caution">
    <text evidence="3">The sequence shown here is derived from an EMBL/GenBank/DDBJ whole genome shotgun (WGS) entry which is preliminary data.</text>
</comment>
<keyword evidence="4" id="KW-1185">Reference proteome</keyword>
<proteinExistence type="predicted"/>
<dbReference type="AlphaFoldDB" id="A0AA36LZT8"/>
<protein>
    <submittedName>
        <fullName evidence="3">Uncharacterized protein</fullName>
    </submittedName>
</protein>
<sequence length="157" mass="17007">MIWTGDVREEGKKDGVRCQCSNAERNIRGAPLPTSMLTRADLGDLKELWDWAECVIPGIANKISKTAGMLMVAIVWAIGAFHFIIYWPYIFQKRVEGAMKGWKEATEVVEENGGESRGAALESAEDSESGSASASQAPPEGVECGGRIPPCTLCTLM</sequence>
<feature type="region of interest" description="Disordered" evidence="1">
    <location>
        <begin position="111"/>
        <end position="141"/>
    </location>
</feature>
<keyword evidence="2" id="KW-0472">Membrane</keyword>
<feature type="transmembrane region" description="Helical" evidence="2">
    <location>
        <begin position="67"/>
        <end position="90"/>
    </location>
</feature>
<reference evidence="3" key="1">
    <citation type="submission" date="2023-07" db="EMBL/GenBank/DDBJ databases">
        <authorList>
            <consortium name="CYATHOMIX"/>
        </authorList>
    </citation>
    <scope>NUCLEOTIDE SEQUENCE</scope>
    <source>
        <strain evidence="3">N/A</strain>
    </source>
</reference>